<feature type="domain" description="CCHC-type" evidence="3">
    <location>
        <begin position="35"/>
        <end position="50"/>
    </location>
</feature>
<dbReference type="InterPro" id="IPR042509">
    <property type="entry name" value="ZCCHC3"/>
</dbReference>
<protein>
    <recommendedName>
        <fullName evidence="3">CCHC-type domain-containing protein</fullName>
    </recommendedName>
</protein>
<keyword evidence="1" id="KW-0863">Zinc-finger</keyword>
<dbReference type="Pfam" id="PF00098">
    <property type="entry name" value="zf-CCHC"/>
    <property type="match status" value="2"/>
</dbReference>
<feature type="non-terminal residue" evidence="4">
    <location>
        <position position="195"/>
    </location>
</feature>
<dbReference type="Gene3D" id="4.10.60.10">
    <property type="entry name" value="Zinc finger, CCHC-type"/>
    <property type="match status" value="1"/>
</dbReference>
<feature type="domain" description="CCHC-type" evidence="3">
    <location>
        <begin position="70"/>
        <end position="87"/>
    </location>
</feature>
<accession>A0A5J5CBW5</accession>
<keyword evidence="1" id="KW-0479">Metal-binding</keyword>
<dbReference type="PANTHER" id="PTHR22639">
    <property type="entry name" value="GAG-RELATED PROTEIN"/>
    <property type="match status" value="1"/>
</dbReference>
<dbReference type="PANTHER" id="PTHR22639:SF3">
    <property type="entry name" value="ZINC FINGER CCHC DOMAIN-CONTAINING PROTEIN 3"/>
    <property type="match status" value="1"/>
</dbReference>
<dbReference type="AlphaFoldDB" id="A0A5J5CBW5"/>
<evidence type="ECO:0000259" key="3">
    <source>
        <dbReference type="PROSITE" id="PS50158"/>
    </source>
</evidence>
<dbReference type="InterPro" id="IPR036875">
    <property type="entry name" value="Znf_CCHC_sf"/>
</dbReference>
<proteinExistence type="predicted"/>
<evidence type="ECO:0000313" key="4">
    <source>
        <dbReference type="EMBL" id="KAA8578603.1"/>
    </source>
</evidence>
<organism evidence="4 5">
    <name type="scientific">Etheostoma spectabile</name>
    <name type="common">orangethroat darter</name>
    <dbReference type="NCBI Taxonomy" id="54343"/>
    <lineage>
        <taxon>Eukaryota</taxon>
        <taxon>Metazoa</taxon>
        <taxon>Chordata</taxon>
        <taxon>Craniata</taxon>
        <taxon>Vertebrata</taxon>
        <taxon>Euteleostomi</taxon>
        <taxon>Actinopterygii</taxon>
        <taxon>Neopterygii</taxon>
        <taxon>Teleostei</taxon>
        <taxon>Neoteleostei</taxon>
        <taxon>Acanthomorphata</taxon>
        <taxon>Eupercaria</taxon>
        <taxon>Perciformes</taxon>
        <taxon>Percoidei</taxon>
        <taxon>Percidae</taxon>
        <taxon>Etheostomatinae</taxon>
        <taxon>Etheostoma</taxon>
    </lineage>
</organism>
<dbReference type="GO" id="GO:0003723">
    <property type="term" value="F:RNA binding"/>
    <property type="evidence" value="ECO:0007669"/>
    <property type="project" value="InterPro"/>
</dbReference>
<reference evidence="4 5" key="1">
    <citation type="submission" date="2019-08" db="EMBL/GenBank/DDBJ databases">
        <title>A chromosome-level genome assembly, high-density linkage maps, and genome scans reveal the genomic architecture of hybrid incompatibilities underlying speciation via character displacement in darters (Percidae: Etheostominae).</title>
        <authorList>
            <person name="Moran R.L."/>
            <person name="Catchen J.M."/>
            <person name="Fuller R.C."/>
        </authorList>
    </citation>
    <scope>NUCLEOTIDE SEQUENCE [LARGE SCALE GENOMIC DNA]</scope>
    <source>
        <strain evidence="4">EspeVRDwgs_2016</strain>
        <tissue evidence="4">Muscle</tissue>
    </source>
</reference>
<name>A0A5J5CBW5_9PERO</name>
<evidence type="ECO:0000256" key="1">
    <source>
        <dbReference type="PROSITE-ProRule" id="PRU00047"/>
    </source>
</evidence>
<dbReference type="SMART" id="SM00343">
    <property type="entry name" value="ZnF_C2HC"/>
    <property type="match status" value="3"/>
</dbReference>
<dbReference type="GO" id="GO:0008270">
    <property type="term" value="F:zinc ion binding"/>
    <property type="evidence" value="ECO:0007669"/>
    <property type="project" value="UniProtKB-KW"/>
</dbReference>
<dbReference type="PROSITE" id="PS50158">
    <property type="entry name" value="ZF_CCHC"/>
    <property type="match status" value="2"/>
</dbReference>
<sequence>MAGSQGFQGLKHLPSMIVLGNNRGYIHYQGQPKLCRKCGENGHLAEACQQIICGKCREIGHTFMECTNGRKCNLCGETNHLFRDCPKSFANKLKTAARRTETEQNGGQGELFGELFGLENSNLPPNPVIGGEGSGEAGEGEGPAIAPPVVDREEVVAMQAEGGASPVAGSEQETDQSQGDSEDVPLPNAQPGKRL</sequence>
<dbReference type="Proteomes" id="UP000327493">
    <property type="component" value="Unassembled WGS sequence"/>
</dbReference>
<gene>
    <name evidence="4" type="ORF">FQN60_013981</name>
</gene>
<dbReference type="InterPro" id="IPR001878">
    <property type="entry name" value="Znf_CCHC"/>
</dbReference>
<dbReference type="EMBL" id="VOFY01000397">
    <property type="protein sequence ID" value="KAA8578603.1"/>
    <property type="molecule type" value="Genomic_DNA"/>
</dbReference>
<feature type="region of interest" description="Disordered" evidence="2">
    <location>
        <begin position="122"/>
        <end position="195"/>
    </location>
</feature>
<comment type="caution">
    <text evidence="4">The sequence shown here is derived from an EMBL/GenBank/DDBJ whole genome shotgun (WGS) entry which is preliminary data.</text>
</comment>
<dbReference type="SUPFAM" id="SSF57756">
    <property type="entry name" value="Retrovirus zinc finger-like domains"/>
    <property type="match status" value="1"/>
</dbReference>
<keyword evidence="5" id="KW-1185">Reference proteome</keyword>
<keyword evidence="1" id="KW-0862">Zinc</keyword>
<feature type="compositionally biased region" description="Gly residues" evidence="2">
    <location>
        <begin position="130"/>
        <end position="141"/>
    </location>
</feature>
<evidence type="ECO:0000313" key="5">
    <source>
        <dbReference type="Proteomes" id="UP000327493"/>
    </source>
</evidence>
<evidence type="ECO:0000256" key="2">
    <source>
        <dbReference type="SAM" id="MobiDB-lite"/>
    </source>
</evidence>
<dbReference type="GO" id="GO:0002218">
    <property type="term" value="P:activation of innate immune response"/>
    <property type="evidence" value="ECO:0007669"/>
    <property type="project" value="InterPro"/>
</dbReference>
<dbReference type="GO" id="GO:0003690">
    <property type="term" value="F:double-stranded DNA binding"/>
    <property type="evidence" value="ECO:0007669"/>
    <property type="project" value="InterPro"/>
</dbReference>